<evidence type="ECO:0000256" key="1">
    <source>
        <dbReference type="SAM" id="SignalP"/>
    </source>
</evidence>
<feature type="signal peptide" evidence="1">
    <location>
        <begin position="1"/>
        <end position="19"/>
    </location>
</feature>
<keyword evidence="1" id="KW-0732">Signal</keyword>
<feature type="chain" id="PRO_5011980906" description="Minor curlin subunit" evidence="1">
    <location>
        <begin position="20"/>
        <end position="155"/>
    </location>
</feature>
<organism evidence="2 3">
    <name type="scientific">Roseivivax lentus</name>
    <dbReference type="NCBI Taxonomy" id="633194"/>
    <lineage>
        <taxon>Bacteria</taxon>
        <taxon>Pseudomonadati</taxon>
        <taxon>Pseudomonadota</taxon>
        <taxon>Alphaproteobacteria</taxon>
        <taxon>Rhodobacterales</taxon>
        <taxon>Roseobacteraceae</taxon>
        <taxon>Roseivivax</taxon>
    </lineage>
</organism>
<gene>
    <name evidence="2" type="ORF">SAMN05421759_107110</name>
</gene>
<accession>A0A1N7NA57</accession>
<proteinExistence type="predicted"/>
<reference evidence="3" key="1">
    <citation type="submission" date="2017-01" db="EMBL/GenBank/DDBJ databases">
        <authorList>
            <person name="Varghese N."/>
            <person name="Submissions S."/>
        </authorList>
    </citation>
    <scope>NUCLEOTIDE SEQUENCE [LARGE SCALE GENOMIC DNA]</scope>
    <source>
        <strain evidence="3">DSM 29430</strain>
    </source>
</reference>
<dbReference type="AlphaFoldDB" id="A0A1N7NA57"/>
<sequence length="155" mass="15671">MIIRAASIFIGLTSLPTVAAAQEAFMTQISVPQAGFTATLPAGAATPDIQGIVASLEVPAGPSPAPTIDLSDYPLVAAPTNGAIADIQSTGDNNTVTLVQNGINAASAVQSGNWGTIQMVQTGQNNRASVYQASSYASASVLQTGNNNSALIIQR</sequence>
<dbReference type="Proteomes" id="UP000186684">
    <property type="component" value="Unassembled WGS sequence"/>
</dbReference>
<keyword evidence="3" id="KW-1185">Reference proteome</keyword>
<dbReference type="STRING" id="633194.SAMN05421759_107110"/>
<evidence type="ECO:0008006" key="4">
    <source>
        <dbReference type="Google" id="ProtNLM"/>
    </source>
</evidence>
<evidence type="ECO:0000313" key="2">
    <source>
        <dbReference type="EMBL" id="SIS95079.1"/>
    </source>
</evidence>
<protein>
    <recommendedName>
        <fullName evidence="4">Minor curlin subunit</fullName>
    </recommendedName>
</protein>
<dbReference type="EMBL" id="FTOQ01000007">
    <property type="protein sequence ID" value="SIS95079.1"/>
    <property type="molecule type" value="Genomic_DNA"/>
</dbReference>
<name>A0A1N7NA57_9RHOB</name>
<dbReference type="RefSeq" id="WP_076448446.1">
    <property type="nucleotide sequence ID" value="NZ_FTOQ01000007.1"/>
</dbReference>
<evidence type="ECO:0000313" key="3">
    <source>
        <dbReference type="Proteomes" id="UP000186684"/>
    </source>
</evidence>